<dbReference type="Proteomes" id="UP000054107">
    <property type="component" value="Unassembled WGS sequence"/>
</dbReference>
<dbReference type="InterPro" id="IPR032675">
    <property type="entry name" value="LRR_dom_sf"/>
</dbReference>
<dbReference type="SUPFAM" id="SSF52047">
    <property type="entry name" value="RNI-like"/>
    <property type="match status" value="1"/>
</dbReference>
<proteinExistence type="predicted"/>
<protein>
    <submittedName>
        <fullName evidence="1">Uncharacterized protein</fullName>
    </submittedName>
</protein>
<evidence type="ECO:0000313" key="1">
    <source>
        <dbReference type="EMBL" id="CEP11117.1"/>
    </source>
</evidence>
<accession>A0A0B7N113</accession>
<dbReference type="Gene3D" id="3.80.10.10">
    <property type="entry name" value="Ribonuclease Inhibitor"/>
    <property type="match status" value="1"/>
</dbReference>
<evidence type="ECO:0000313" key="2">
    <source>
        <dbReference type="Proteomes" id="UP000054107"/>
    </source>
</evidence>
<reference evidence="1 2" key="1">
    <citation type="submission" date="2014-09" db="EMBL/GenBank/DDBJ databases">
        <authorList>
            <person name="Ellenberger Sabrina"/>
        </authorList>
    </citation>
    <scope>NUCLEOTIDE SEQUENCE [LARGE SCALE GENOMIC DNA]</scope>
    <source>
        <strain evidence="1 2">CBS 412.66</strain>
    </source>
</reference>
<dbReference type="AlphaFoldDB" id="A0A0B7N113"/>
<dbReference type="EMBL" id="LN725636">
    <property type="protein sequence ID" value="CEP11117.1"/>
    <property type="molecule type" value="Genomic_DNA"/>
</dbReference>
<organism evidence="1 2">
    <name type="scientific">Parasitella parasitica</name>
    <dbReference type="NCBI Taxonomy" id="35722"/>
    <lineage>
        <taxon>Eukaryota</taxon>
        <taxon>Fungi</taxon>
        <taxon>Fungi incertae sedis</taxon>
        <taxon>Mucoromycota</taxon>
        <taxon>Mucoromycotina</taxon>
        <taxon>Mucoromycetes</taxon>
        <taxon>Mucorales</taxon>
        <taxon>Mucorineae</taxon>
        <taxon>Mucoraceae</taxon>
        <taxon>Parasitella</taxon>
    </lineage>
</organism>
<sequence length="651" mass="75235">MSESFHSTEILKIIFDQIENTSEGKNSRNTFYQCQLVCKSWFRSAQYKLYKNVYLSSERITCFANTIKTASISTLKLGNLVRKVEFYIDSTSYATDSVDFKLSVDIDQDLDTILQHCPYIEQFCSPASSDFETKRIWKCLLSAENIHRYLNPFASLDKWTFEYRDHYAPLALKYRDTLTKLRLHSRPFLDSMKQDFGFLSLKKHIAEFKSLEHLQLLGYFAETFFNTDLDNLINDCPKTTHSLELRNCNVSSIETHTRGIQPNSSIRKLELTNPRLSDSSIRYFANKLKALEALKLDIKVKFQAQMQTQEDSTEWWNQMVYLCMPLLNYNINIDEFNAMEWLYQIRGGAYLSNTVAQQRKASTKTNSTEFTMYINHPIITKEDYIIEMKYSDSSVRLFKSGHSQLFKLVVDFDRAFEYIQPFSPEAIRILNVQHPLYFDDLLQNFNNDSSSSLAKVLLKNYKHLMPKDGHISGLIPPCNTRNWAIFDGAISMNNSKTGSVIHLDRMIFPDCEERQQTSASMQAGISELKFTNTLFHPNVFPKMSSKLPKVDRLILDGCTIMSDSLCQLDFDFQATKLGYLELKLHNLSYRNCQITVETTDTSRVRTYHSTENGAGCASNLVISIKCKGLKKWSISNTDVNGKSMKFKQLTY</sequence>
<gene>
    <name evidence="1" type="primary">PARPA_04918.1 scaffold 15694</name>
</gene>
<dbReference type="OrthoDB" id="2288942at2759"/>
<keyword evidence="2" id="KW-1185">Reference proteome</keyword>
<name>A0A0B7N113_9FUNG</name>